<dbReference type="EMBL" id="OY660877">
    <property type="protein sequence ID" value="CAJ1073172.1"/>
    <property type="molecule type" value="Genomic_DNA"/>
</dbReference>
<dbReference type="Proteomes" id="UP001178508">
    <property type="component" value="Chromosome 14"/>
</dbReference>
<keyword evidence="3" id="KW-1185">Reference proteome</keyword>
<evidence type="ECO:0000256" key="1">
    <source>
        <dbReference type="SAM" id="MobiDB-lite"/>
    </source>
</evidence>
<evidence type="ECO:0000313" key="2">
    <source>
        <dbReference type="EMBL" id="CAJ1073172.1"/>
    </source>
</evidence>
<reference evidence="2" key="1">
    <citation type="submission" date="2023-08" db="EMBL/GenBank/DDBJ databases">
        <authorList>
            <person name="Alioto T."/>
            <person name="Alioto T."/>
            <person name="Gomez Garrido J."/>
        </authorList>
    </citation>
    <scope>NUCLEOTIDE SEQUENCE</scope>
</reference>
<gene>
    <name evidence="2" type="ORF">XNOV1_A004146</name>
</gene>
<organism evidence="2 3">
    <name type="scientific">Xyrichtys novacula</name>
    <name type="common">Pearly razorfish</name>
    <name type="synonym">Hemipteronotus novacula</name>
    <dbReference type="NCBI Taxonomy" id="13765"/>
    <lineage>
        <taxon>Eukaryota</taxon>
        <taxon>Metazoa</taxon>
        <taxon>Chordata</taxon>
        <taxon>Craniata</taxon>
        <taxon>Vertebrata</taxon>
        <taxon>Euteleostomi</taxon>
        <taxon>Actinopterygii</taxon>
        <taxon>Neopterygii</taxon>
        <taxon>Teleostei</taxon>
        <taxon>Neoteleostei</taxon>
        <taxon>Acanthomorphata</taxon>
        <taxon>Eupercaria</taxon>
        <taxon>Labriformes</taxon>
        <taxon>Labridae</taxon>
        <taxon>Xyrichtys</taxon>
    </lineage>
</organism>
<dbReference type="AlphaFoldDB" id="A0AAV1GM04"/>
<feature type="region of interest" description="Disordered" evidence="1">
    <location>
        <begin position="98"/>
        <end position="122"/>
    </location>
</feature>
<protein>
    <submittedName>
        <fullName evidence="2">Uncharacterized protein</fullName>
    </submittedName>
</protein>
<sequence>MYRAYSPGPKDRRIQSRSNSLTCHVSCLSQVVLSNSNKGEFRVTSPEPTSLKSPMSRCRSLRSCLYPSGLVMVPENGSESLRSNLFLRSQSWFPEVKSESLRPSPSLSGQVLEVKSESQSQL</sequence>
<proteinExistence type="predicted"/>
<evidence type="ECO:0000313" key="3">
    <source>
        <dbReference type="Proteomes" id="UP001178508"/>
    </source>
</evidence>
<name>A0AAV1GM04_XYRNO</name>
<accession>A0AAV1GM04</accession>